<proteinExistence type="predicted"/>
<comment type="caution">
    <text evidence="1">The sequence shown here is derived from an EMBL/GenBank/DDBJ whole genome shotgun (WGS) entry which is preliminary data.</text>
</comment>
<evidence type="ECO:0000313" key="2">
    <source>
        <dbReference type="Proteomes" id="UP000007813"/>
    </source>
</evidence>
<dbReference type="Proteomes" id="UP000007813">
    <property type="component" value="Unassembled WGS sequence"/>
</dbReference>
<evidence type="ECO:0000313" key="1">
    <source>
        <dbReference type="EMBL" id="EJN57591.1"/>
    </source>
</evidence>
<protein>
    <submittedName>
        <fullName evidence="1">Uncharacterized protein</fullName>
    </submittedName>
</protein>
<dbReference type="AlphaFoldDB" id="J3JDL4"/>
<organism evidence="1 2">
    <name type="scientific">Halogranum salarium B-1</name>
    <dbReference type="NCBI Taxonomy" id="1210908"/>
    <lineage>
        <taxon>Archaea</taxon>
        <taxon>Methanobacteriati</taxon>
        <taxon>Methanobacteriota</taxon>
        <taxon>Stenosarchaea group</taxon>
        <taxon>Halobacteria</taxon>
        <taxon>Halobacteriales</taxon>
        <taxon>Haloferacaceae</taxon>
    </lineage>
</organism>
<name>J3JDL4_9EURY</name>
<reference evidence="1 2" key="1">
    <citation type="journal article" date="2012" name="J. Bacteriol.">
        <title>Draft Genome Sequence of the Extremely Halophilic Archaeon Halogranum salarium B-1T.</title>
        <authorList>
            <person name="Kim K.K."/>
            <person name="Lee K.C."/>
            <person name="Lee J.S."/>
        </authorList>
    </citation>
    <scope>NUCLEOTIDE SEQUENCE [LARGE SCALE GENOMIC DNA]</scope>
    <source>
        <strain evidence="1 2">B-1</strain>
    </source>
</reference>
<gene>
    <name evidence="1" type="ORF">HSB1_39520</name>
</gene>
<dbReference type="EMBL" id="ALJD01000012">
    <property type="protein sequence ID" value="EJN57591.1"/>
    <property type="molecule type" value="Genomic_DNA"/>
</dbReference>
<sequence>MREGLLDEVAGVNSSGHFSHREDHVVLHGLQALPRWLEIPTGQQ</sequence>
<accession>J3JDL4</accession>